<dbReference type="RefSeq" id="WP_087463332.1">
    <property type="nucleotide sequence ID" value="NZ_CP021425.1"/>
</dbReference>
<dbReference type="InterPro" id="IPR036909">
    <property type="entry name" value="Cyt_c-like_dom_sf"/>
</dbReference>
<feature type="signal peptide" evidence="10">
    <location>
        <begin position="1"/>
        <end position="20"/>
    </location>
</feature>
<dbReference type="PROSITE" id="PS51007">
    <property type="entry name" value="CYTC"/>
    <property type="match status" value="2"/>
</dbReference>
<dbReference type="GO" id="GO:0020037">
    <property type="term" value="F:heme binding"/>
    <property type="evidence" value="ECO:0007669"/>
    <property type="project" value="InterPro"/>
</dbReference>
<keyword evidence="6" id="KW-0249">Electron transport</keyword>
<dbReference type="InterPro" id="IPR009056">
    <property type="entry name" value="Cyt_c-like_dom"/>
</dbReference>
<dbReference type="InterPro" id="IPR008168">
    <property type="entry name" value="Cyt_C_IC"/>
</dbReference>
<feature type="binding site" description="covalent" evidence="8">
    <location>
        <position position="133"/>
    </location>
    <ligand>
        <name>heme c</name>
        <dbReference type="ChEBI" id="CHEBI:61717"/>
        <label>2</label>
    </ligand>
</feature>
<dbReference type="GO" id="GO:0009055">
    <property type="term" value="F:electron transfer activity"/>
    <property type="evidence" value="ECO:0007669"/>
    <property type="project" value="InterPro"/>
</dbReference>
<dbReference type="KEGG" id="ome:OLMES_4574"/>
<dbReference type="PANTHER" id="PTHR33751">
    <property type="entry name" value="CBB3-TYPE CYTOCHROME C OXIDASE SUBUNIT FIXP"/>
    <property type="match status" value="1"/>
</dbReference>
<evidence type="ECO:0000313" key="13">
    <source>
        <dbReference type="Proteomes" id="UP000196027"/>
    </source>
</evidence>
<evidence type="ECO:0000256" key="3">
    <source>
        <dbReference type="ARBA" id="ARBA00022617"/>
    </source>
</evidence>
<keyword evidence="3 8" id="KW-0349">Heme</keyword>
<evidence type="ECO:0000256" key="2">
    <source>
        <dbReference type="ARBA" id="ARBA00022448"/>
    </source>
</evidence>
<protein>
    <submittedName>
        <fullName evidence="12">Class I cytochrome c</fullName>
    </submittedName>
</protein>
<dbReference type="GO" id="GO:0042597">
    <property type="term" value="C:periplasmic space"/>
    <property type="evidence" value="ECO:0007669"/>
    <property type="project" value="UniProtKB-SubCell"/>
</dbReference>
<keyword evidence="10" id="KW-0732">Signal</keyword>
<dbReference type="SUPFAM" id="SSF46626">
    <property type="entry name" value="Cytochrome c"/>
    <property type="match status" value="2"/>
</dbReference>
<proteinExistence type="predicted"/>
<evidence type="ECO:0000259" key="11">
    <source>
        <dbReference type="PROSITE" id="PS51007"/>
    </source>
</evidence>
<comment type="PTM">
    <text evidence="8">Binds 2 heme c groups covalently per subunit.</text>
</comment>
<keyword evidence="4 9" id="KW-0479">Metal-binding</keyword>
<dbReference type="PIRSF" id="PIRSF000005">
    <property type="entry name" value="Cytochrome_c4"/>
    <property type="match status" value="1"/>
</dbReference>
<keyword evidence="13" id="KW-1185">Reference proteome</keyword>
<evidence type="ECO:0000256" key="4">
    <source>
        <dbReference type="ARBA" id="ARBA00022723"/>
    </source>
</evidence>
<feature type="binding site" description="axial binding residue" evidence="9">
    <location>
        <position position="134"/>
    </location>
    <ligand>
        <name>heme c</name>
        <dbReference type="ChEBI" id="CHEBI:61717"/>
        <label>2</label>
    </ligand>
    <ligandPart>
        <name>Fe</name>
        <dbReference type="ChEBI" id="CHEBI:18248"/>
    </ligandPart>
</feature>
<evidence type="ECO:0000256" key="5">
    <source>
        <dbReference type="ARBA" id="ARBA00022764"/>
    </source>
</evidence>
<dbReference type="GO" id="GO:0005506">
    <property type="term" value="F:iron ion binding"/>
    <property type="evidence" value="ECO:0007669"/>
    <property type="project" value="InterPro"/>
</dbReference>
<feature type="binding site" description="covalent" evidence="8">
    <location>
        <position position="37"/>
    </location>
    <ligand>
        <name>heme c</name>
        <dbReference type="ChEBI" id="CHEBI:61717"/>
        <label>1</label>
    </ligand>
</feature>
<evidence type="ECO:0000313" key="12">
    <source>
        <dbReference type="EMBL" id="ARU58570.1"/>
    </source>
</evidence>
<evidence type="ECO:0000256" key="10">
    <source>
        <dbReference type="SAM" id="SignalP"/>
    </source>
</evidence>
<feature type="domain" description="Cytochrome c" evidence="11">
    <location>
        <begin position="109"/>
        <end position="201"/>
    </location>
</feature>
<evidence type="ECO:0000256" key="7">
    <source>
        <dbReference type="ARBA" id="ARBA00023004"/>
    </source>
</evidence>
<name>A0A1Y0IE60_9GAMM</name>
<evidence type="ECO:0000256" key="9">
    <source>
        <dbReference type="PIRSR" id="PIRSR000005-2"/>
    </source>
</evidence>
<dbReference type="Gene3D" id="1.10.760.10">
    <property type="entry name" value="Cytochrome c-like domain"/>
    <property type="match status" value="2"/>
</dbReference>
<feature type="binding site" description="covalent" evidence="8">
    <location>
        <position position="130"/>
    </location>
    <ligand>
        <name>heme c</name>
        <dbReference type="ChEBI" id="CHEBI:61717"/>
        <label>2</label>
    </ligand>
</feature>
<dbReference type="Pfam" id="PF00034">
    <property type="entry name" value="Cytochrom_C"/>
    <property type="match status" value="2"/>
</dbReference>
<feature type="binding site" description="covalent" evidence="8">
    <location>
        <position position="34"/>
    </location>
    <ligand>
        <name>heme c</name>
        <dbReference type="ChEBI" id="CHEBI:61717"/>
        <label>1</label>
    </ligand>
</feature>
<feature type="binding site" description="axial binding residue" evidence="9">
    <location>
        <position position="77"/>
    </location>
    <ligand>
        <name>heme c</name>
        <dbReference type="ChEBI" id="CHEBI:61717"/>
        <label>1</label>
    </ligand>
    <ligandPart>
        <name>Fe</name>
        <dbReference type="ChEBI" id="CHEBI:18248"/>
    </ligandPart>
</feature>
<comment type="subcellular location">
    <subcellularLocation>
        <location evidence="1">Periplasm</location>
    </subcellularLocation>
</comment>
<keyword evidence="2" id="KW-0813">Transport</keyword>
<sequence length="201" mass="20652">MKRLLSGLVFLFGLVSFAQAAGDAAAGAEKVAVCAGCHGADGNSAVANFPKLAGQGEKYLIKQLRDIKSGARGVVEMTGLLDNLTEQDFENIAAFYAGKATSGAAADPELVKKGQAIYRAGNMATSVAACTACHAPTGAGIALAGFPKLAGQHAAYIEAQLAKFRSGERTNDGDARIMRDIAAKLTDAEIKAVASYISGLR</sequence>
<dbReference type="InterPro" id="IPR024167">
    <property type="entry name" value="Cytochrome_c4-like"/>
</dbReference>
<organism evidence="12 13">
    <name type="scientific">Oleiphilus messinensis</name>
    <dbReference type="NCBI Taxonomy" id="141451"/>
    <lineage>
        <taxon>Bacteria</taxon>
        <taxon>Pseudomonadati</taxon>
        <taxon>Pseudomonadota</taxon>
        <taxon>Gammaproteobacteria</taxon>
        <taxon>Oceanospirillales</taxon>
        <taxon>Oleiphilaceae</taxon>
        <taxon>Oleiphilus</taxon>
    </lineage>
</organism>
<accession>A0A1Y0IE60</accession>
<evidence type="ECO:0000256" key="6">
    <source>
        <dbReference type="ARBA" id="ARBA00022982"/>
    </source>
</evidence>
<keyword evidence="7 9" id="KW-0408">Iron</keyword>
<reference evidence="12 13" key="1">
    <citation type="submission" date="2017-05" db="EMBL/GenBank/DDBJ databases">
        <title>Genomic insights into alkan degradation activity of Oleiphilus messinensis.</title>
        <authorList>
            <person name="Kozyavkin S.A."/>
            <person name="Slesarev A.I."/>
            <person name="Golyshin P.N."/>
            <person name="Korzhenkov A."/>
            <person name="Golyshina O.N."/>
            <person name="Toshchakov S.V."/>
        </authorList>
    </citation>
    <scope>NUCLEOTIDE SEQUENCE [LARGE SCALE GENOMIC DNA]</scope>
    <source>
        <strain evidence="12 13">ME102</strain>
    </source>
</reference>
<dbReference type="PRINTS" id="PR00605">
    <property type="entry name" value="CYTCHROMECIC"/>
</dbReference>
<dbReference type="AlphaFoldDB" id="A0A1Y0IE60"/>
<evidence type="ECO:0000256" key="8">
    <source>
        <dbReference type="PIRSR" id="PIRSR000005-1"/>
    </source>
</evidence>
<feature type="binding site" description="axial binding residue" evidence="9">
    <location>
        <position position="38"/>
    </location>
    <ligand>
        <name>heme c</name>
        <dbReference type="ChEBI" id="CHEBI:61717"/>
        <label>1</label>
    </ligand>
    <ligandPart>
        <name>Fe</name>
        <dbReference type="ChEBI" id="CHEBI:18248"/>
    </ligandPart>
</feature>
<dbReference type="InterPro" id="IPR050597">
    <property type="entry name" value="Cytochrome_c_Oxidase_Subunit"/>
</dbReference>
<dbReference type="PANTHER" id="PTHR33751:SF9">
    <property type="entry name" value="CYTOCHROME C4"/>
    <property type="match status" value="1"/>
</dbReference>
<dbReference type="EMBL" id="CP021425">
    <property type="protein sequence ID" value="ARU58570.1"/>
    <property type="molecule type" value="Genomic_DNA"/>
</dbReference>
<feature type="domain" description="Cytochrome c" evidence="11">
    <location>
        <begin position="22"/>
        <end position="100"/>
    </location>
</feature>
<feature type="binding site" description="axial binding residue" evidence="9">
    <location>
        <position position="178"/>
    </location>
    <ligand>
        <name>heme c</name>
        <dbReference type="ChEBI" id="CHEBI:61717"/>
        <label>2</label>
    </ligand>
    <ligandPart>
        <name>Fe</name>
        <dbReference type="ChEBI" id="CHEBI:18248"/>
    </ligandPart>
</feature>
<feature type="chain" id="PRO_5011011272" evidence="10">
    <location>
        <begin position="21"/>
        <end position="201"/>
    </location>
</feature>
<keyword evidence="5" id="KW-0574">Periplasm</keyword>
<dbReference type="OrthoDB" id="9773456at2"/>
<gene>
    <name evidence="12" type="ORF">OLMES_4574</name>
</gene>
<dbReference type="Proteomes" id="UP000196027">
    <property type="component" value="Chromosome"/>
</dbReference>
<evidence type="ECO:0000256" key="1">
    <source>
        <dbReference type="ARBA" id="ARBA00004418"/>
    </source>
</evidence>